<dbReference type="Proteomes" id="UP000029452">
    <property type="component" value="Unassembled WGS sequence"/>
</dbReference>
<organism evidence="2 3">
    <name type="scientific">Leptospirillum ferriphilum</name>
    <dbReference type="NCBI Taxonomy" id="178606"/>
    <lineage>
        <taxon>Bacteria</taxon>
        <taxon>Pseudomonadati</taxon>
        <taxon>Nitrospirota</taxon>
        <taxon>Nitrospiria</taxon>
        <taxon>Nitrospirales</taxon>
        <taxon>Nitrospiraceae</taxon>
        <taxon>Leptospirillum</taxon>
    </lineage>
</organism>
<evidence type="ECO:0000313" key="2">
    <source>
        <dbReference type="EMBL" id="KGA93956.1"/>
    </source>
</evidence>
<dbReference type="AlphaFoldDB" id="A0A094YL53"/>
<evidence type="ECO:0000256" key="1">
    <source>
        <dbReference type="SAM" id="MobiDB-lite"/>
    </source>
</evidence>
<reference evidence="2 3" key="1">
    <citation type="submission" date="2014-06" db="EMBL/GenBank/DDBJ databases">
        <title>Draft genome sequence of iron oxidizing acidophile Leptospirillum ferriphilum DSM14647.</title>
        <authorList>
            <person name="Cardenas J.P."/>
            <person name="Lazcano M."/>
            <person name="Ossandon F.J."/>
            <person name="Corbett M."/>
            <person name="Holmes D.S."/>
            <person name="Watkin E."/>
        </authorList>
    </citation>
    <scope>NUCLEOTIDE SEQUENCE [LARGE SCALE GENOMIC DNA]</scope>
    <source>
        <strain evidence="2 3">DSM 14647</strain>
    </source>
</reference>
<proteinExistence type="predicted"/>
<dbReference type="PATRIC" id="fig|178606.4.peg.1112"/>
<sequence>MPGESKWTWERLNSVLEGKGMTPGEVARTLDLTNDDETKGN</sequence>
<evidence type="ECO:0000313" key="3">
    <source>
        <dbReference type="Proteomes" id="UP000029452"/>
    </source>
</evidence>
<feature type="region of interest" description="Disordered" evidence="1">
    <location>
        <begin position="20"/>
        <end position="41"/>
    </location>
</feature>
<gene>
    <name evidence="2" type="ORF">LptCag_0582</name>
</gene>
<accession>A0A094YL53</accession>
<comment type="caution">
    <text evidence="2">The sequence shown here is derived from an EMBL/GenBank/DDBJ whole genome shotgun (WGS) entry which is preliminary data.</text>
</comment>
<protein>
    <submittedName>
        <fullName evidence="2">Uncharacterized protein</fullName>
    </submittedName>
</protein>
<dbReference type="EMBL" id="JPGK01000004">
    <property type="protein sequence ID" value="KGA93956.1"/>
    <property type="molecule type" value="Genomic_DNA"/>
</dbReference>
<name>A0A094YL53_9BACT</name>